<feature type="transmembrane region" description="Helical" evidence="7">
    <location>
        <begin position="425"/>
        <end position="444"/>
    </location>
</feature>
<sequence length="898" mass="96231">MGMFSQQLISLGGDVASRLTARLAEEQGGLLSGKDPTTFNASDPIRLWIIQLGIIITTTQLLSLLLSKLRQPRVIAEVICGIVLGPTLMGRVPGFTNHIFPDESRSYLNLTATIGLVLFLFLVGLEVDVQVIKRNARSSFIISIGAILLPLAIGFGMAVPIYKHFIDPSAATFSHFMLFVAVACKITAFPVLARILTEIKILDTTIGIVVLSAGVGNDIIGWTLLALSVALVNAGSGIEALYILLTAIGWTLVILIPVKKIMLYLARRTGSIEDEPSPLMMTVSIMVMFASAFFTDVIGIHAIFGAFLAGLAIPHEGGLAIALTEKLEDLTSIIFLPLYFTLSGLSTNLGLLNDGKTWGYTILIIITAYIGKAVGGTLGGRAAGFKWREACTIGTLLSCKGLVELIVLNIGLAAGILSVKVFSMFVLEALVLTFMTTPATLYLYPPQLRKRVAASGSNFDAVAEEGKTKPAKPGSESATNSLDIGEKYKRRLTIVLDKVEHLPSLMTIVHFLQVPATTPAPLDTPTTSGSRSPACFSPGIALDALRLIQLSERKSGMMKSAAAEQIMQTDPLLTMYRTFGDLHNLPVSSSISIIAQDSFAYAVANHARANSSEMVVLSWVAPCGGASIGTPAPAVSAPVTPLADSGLPNPFDGLFRTASAGFGDDPSILNTQFVRRVFAESTVDVALYVDRSSLRSRGLLGVGKGTRQHILLPFFGGPDDRLALAFVVQLCGHPDITATIIRMSKTEGSEVERPTEAHTVDSIGQISYFAAALRGQNLTIHSIEEQSAHSAAFPDTVYPRPTTQVRLESDTADNMAWSSYSSPVVISSVHSRIDFIERATPTPLHVLIDMMDHQWPEKRLMVAVGRARRLAAHSHRGELDAIFSRAGGLGLGRMCGRL</sequence>
<evidence type="ECO:0000313" key="10">
    <source>
        <dbReference type="Proteomes" id="UP000886523"/>
    </source>
</evidence>
<dbReference type="GO" id="GO:1902600">
    <property type="term" value="P:proton transmembrane transport"/>
    <property type="evidence" value="ECO:0007669"/>
    <property type="project" value="InterPro"/>
</dbReference>
<feature type="transmembrane region" description="Helical" evidence="7">
    <location>
        <begin position="401"/>
        <end position="419"/>
    </location>
</feature>
<dbReference type="OrthoDB" id="2687058at2759"/>
<dbReference type="InterPro" id="IPR050794">
    <property type="entry name" value="CPA2_transporter"/>
</dbReference>
<keyword evidence="3 7" id="KW-0812">Transmembrane</keyword>
<keyword evidence="10" id="KW-1185">Reference proteome</keyword>
<feature type="transmembrane region" description="Helical" evidence="7">
    <location>
        <begin position="45"/>
        <end position="67"/>
    </location>
</feature>
<proteinExistence type="predicted"/>
<keyword evidence="6 7" id="KW-0472">Membrane</keyword>
<feature type="transmembrane region" description="Helical" evidence="7">
    <location>
        <begin position="74"/>
        <end position="95"/>
    </location>
</feature>
<keyword evidence="5" id="KW-0406">Ion transport</keyword>
<evidence type="ECO:0000313" key="9">
    <source>
        <dbReference type="EMBL" id="KAF9510098.1"/>
    </source>
</evidence>
<feature type="transmembrane region" description="Helical" evidence="7">
    <location>
        <begin position="358"/>
        <end position="380"/>
    </location>
</feature>
<feature type="transmembrane region" description="Helical" evidence="7">
    <location>
        <begin position="139"/>
        <end position="161"/>
    </location>
</feature>
<evidence type="ECO:0000256" key="1">
    <source>
        <dbReference type="ARBA" id="ARBA00004141"/>
    </source>
</evidence>
<feature type="transmembrane region" description="Helical" evidence="7">
    <location>
        <begin position="208"/>
        <end position="234"/>
    </location>
</feature>
<dbReference type="InterPro" id="IPR038770">
    <property type="entry name" value="Na+/solute_symporter_sf"/>
</dbReference>
<dbReference type="Proteomes" id="UP000886523">
    <property type="component" value="Unassembled WGS sequence"/>
</dbReference>
<evidence type="ECO:0000256" key="5">
    <source>
        <dbReference type="ARBA" id="ARBA00023065"/>
    </source>
</evidence>
<organism evidence="9 10">
    <name type="scientific">Hydnum rufescens UP504</name>
    <dbReference type="NCBI Taxonomy" id="1448309"/>
    <lineage>
        <taxon>Eukaryota</taxon>
        <taxon>Fungi</taxon>
        <taxon>Dikarya</taxon>
        <taxon>Basidiomycota</taxon>
        <taxon>Agaricomycotina</taxon>
        <taxon>Agaricomycetes</taxon>
        <taxon>Cantharellales</taxon>
        <taxon>Hydnaceae</taxon>
        <taxon>Hydnum</taxon>
    </lineage>
</organism>
<dbReference type="PANTHER" id="PTHR32468">
    <property type="entry name" value="CATION/H + ANTIPORTER"/>
    <property type="match status" value="1"/>
</dbReference>
<keyword evidence="4 7" id="KW-1133">Transmembrane helix</keyword>
<gene>
    <name evidence="9" type="ORF">BS47DRAFT_1377479</name>
</gene>
<dbReference type="GO" id="GO:0016020">
    <property type="term" value="C:membrane"/>
    <property type="evidence" value="ECO:0007669"/>
    <property type="project" value="UniProtKB-SubCell"/>
</dbReference>
<feature type="transmembrane region" description="Helical" evidence="7">
    <location>
        <begin position="173"/>
        <end position="196"/>
    </location>
</feature>
<evidence type="ECO:0000256" key="2">
    <source>
        <dbReference type="ARBA" id="ARBA00022448"/>
    </source>
</evidence>
<reference evidence="9" key="1">
    <citation type="journal article" date="2020" name="Nat. Commun.">
        <title>Large-scale genome sequencing of mycorrhizal fungi provides insights into the early evolution of symbiotic traits.</title>
        <authorList>
            <person name="Miyauchi S."/>
            <person name="Kiss E."/>
            <person name="Kuo A."/>
            <person name="Drula E."/>
            <person name="Kohler A."/>
            <person name="Sanchez-Garcia M."/>
            <person name="Morin E."/>
            <person name="Andreopoulos B."/>
            <person name="Barry K.W."/>
            <person name="Bonito G."/>
            <person name="Buee M."/>
            <person name="Carver A."/>
            <person name="Chen C."/>
            <person name="Cichocki N."/>
            <person name="Clum A."/>
            <person name="Culley D."/>
            <person name="Crous P.W."/>
            <person name="Fauchery L."/>
            <person name="Girlanda M."/>
            <person name="Hayes R.D."/>
            <person name="Keri Z."/>
            <person name="LaButti K."/>
            <person name="Lipzen A."/>
            <person name="Lombard V."/>
            <person name="Magnuson J."/>
            <person name="Maillard F."/>
            <person name="Murat C."/>
            <person name="Nolan M."/>
            <person name="Ohm R.A."/>
            <person name="Pangilinan J."/>
            <person name="Pereira M.F."/>
            <person name="Perotto S."/>
            <person name="Peter M."/>
            <person name="Pfister S."/>
            <person name="Riley R."/>
            <person name="Sitrit Y."/>
            <person name="Stielow J.B."/>
            <person name="Szollosi G."/>
            <person name="Zifcakova L."/>
            <person name="Stursova M."/>
            <person name="Spatafora J.W."/>
            <person name="Tedersoo L."/>
            <person name="Vaario L.M."/>
            <person name="Yamada A."/>
            <person name="Yan M."/>
            <person name="Wang P."/>
            <person name="Xu J."/>
            <person name="Bruns T."/>
            <person name="Baldrian P."/>
            <person name="Vilgalys R."/>
            <person name="Dunand C."/>
            <person name="Henrissat B."/>
            <person name="Grigoriev I.V."/>
            <person name="Hibbett D."/>
            <person name="Nagy L.G."/>
            <person name="Martin F.M."/>
        </authorList>
    </citation>
    <scope>NUCLEOTIDE SEQUENCE</scope>
    <source>
        <strain evidence="9">UP504</strain>
    </source>
</reference>
<name>A0A9P6DT30_9AGAM</name>
<feature type="transmembrane region" description="Helical" evidence="7">
    <location>
        <begin position="240"/>
        <end position="258"/>
    </location>
</feature>
<evidence type="ECO:0000256" key="4">
    <source>
        <dbReference type="ARBA" id="ARBA00022989"/>
    </source>
</evidence>
<feature type="domain" description="Cation/H+ exchanger transmembrane" evidence="8">
    <location>
        <begin position="61"/>
        <end position="437"/>
    </location>
</feature>
<dbReference type="GO" id="GO:0015297">
    <property type="term" value="F:antiporter activity"/>
    <property type="evidence" value="ECO:0007669"/>
    <property type="project" value="InterPro"/>
</dbReference>
<evidence type="ECO:0000259" key="8">
    <source>
        <dbReference type="Pfam" id="PF00999"/>
    </source>
</evidence>
<dbReference type="AlphaFoldDB" id="A0A9P6DT30"/>
<evidence type="ECO:0000256" key="6">
    <source>
        <dbReference type="ARBA" id="ARBA00023136"/>
    </source>
</evidence>
<feature type="transmembrane region" description="Helical" evidence="7">
    <location>
        <begin position="300"/>
        <end position="323"/>
    </location>
</feature>
<dbReference type="InterPro" id="IPR006153">
    <property type="entry name" value="Cation/H_exchanger_TM"/>
</dbReference>
<dbReference type="Gene3D" id="1.20.1530.20">
    <property type="match status" value="1"/>
</dbReference>
<comment type="caution">
    <text evidence="9">The sequence shown here is derived from an EMBL/GenBank/DDBJ whole genome shotgun (WGS) entry which is preliminary data.</text>
</comment>
<evidence type="ECO:0000256" key="7">
    <source>
        <dbReference type="SAM" id="Phobius"/>
    </source>
</evidence>
<dbReference type="EMBL" id="MU129023">
    <property type="protein sequence ID" value="KAF9510098.1"/>
    <property type="molecule type" value="Genomic_DNA"/>
</dbReference>
<protein>
    <recommendedName>
        <fullName evidence="8">Cation/H+ exchanger transmembrane domain-containing protein</fullName>
    </recommendedName>
</protein>
<dbReference type="PANTHER" id="PTHR32468:SF0">
    <property type="entry name" value="K(+)_H(+) ANTIPORTER 1"/>
    <property type="match status" value="1"/>
</dbReference>
<accession>A0A9P6DT30</accession>
<evidence type="ECO:0000256" key="3">
    <source>
        <dbReference type="ARBA" id="ARBA00022692"/>
    </source>
</evidence>
<keyword evidence="2" id="KW-0813">Transport</keyword>
<feature type="transmembrane region" description="Helical" evidence="7">
    <location>
        <begin position="107"/>
        <end position="127"/>
    </location>
</feature>
<comment type="subcellular location">
    <subcellularLocation>
        <location evidence="1">Membrane</location>
        <topology evidence="1">Multi-pass membrane protein</topology>
    </subcellularLocation>
</comment>
<feature type="transmembrane region" description="Helical" evidence="7">
    <location>
        <begin position="330"/>
        <end position="352"/>
    </location>
</feature>
<dbReference type="Pfam" id="PF00999">
    <property type="entry name" value="Na_H_Exchanger"/>
    <property type="match status" value="1"/>
</dbReference>